<feature type="binding site" evidence="8">
    <location>
        <position position="197"/>
    </location>
    <ligand>
        <name>IMP</name>
        <dbReference type="ChEBI" id="CHEBI:58053"/>
        <note>ligand shared between dimeric partners</note>
    </ligand>
</feature>
<feature type="binding site" evidence="8">
    <location>
        <begin position="377"/>
        <end position="379"/>
    </location>
    <ligand>
        <name>GTP</name>
        <dbReference type="ChEBI" id="CHEBI:37565"/>
    </ligand>
</feature>
<evidence type="ECO:0000256" key="3">
    <source>
        <dbReference type="ARBA" id="ARBA00022723"/>
    </source>
</evidence>
<accession>A0A3A4A1K9</accession>
<dbReference type="RefSeq" id="WP_119931436.1">
    <property type="nucleotide sequence ID" value="NZ_QZEY01000026.1"/>
</dbReference>
<keyword evidence="6 8" id="KW-0460">Magnesium</keyword>
<comment type="caution">
    <text evidence="8">Lacks conserved residue(s) required for the propagation of feature annotation.</text>
</comment>
<dbReference type="Gene3D" id="3.40.50.450">
    <property type="match status" value="1"/>
</dbReference>
<dbReference type="AlphaFoldDB" id="A0A3A4A1K9"/>
<dbReference type="GO" id="GO:0046040">
    <property type="term" value="P:IMP metabolic process"/>
    <property type="evidence" value="ECO:0007669"/>
    <property type="project" value="TreeGrafter"/>
</dbReference>
<evidence type="ECO:0000256" key="1">
    <source>
        <dbReference type="ARBA" id="ARBA00011738"/>
    </source>
</evidence>
<comment type="function">
    <text evidence="8">Plays an important role in the de novo pathway of purine nucleotide biosynthesis. Catalyzes the first committed step in the biosynthesis of AMP from IMP.</text>
</comment>
<feature type="binding site" description="in other chain" evidence="8">
    <location>
        <begin position="85"/>
        <end position="88"/>
    </location>
    <ligand>
        <name>IMP</name>
        <dbReference type="ChEBI" id="CHEBI:58053"/>
        <note>ligand shared between dimeric partners</note>
    </ligand>
</feature>
<dbReference type="SUPFAM" id="SSF102405">
    <property type="entry name" value="MCP/YpsA-like"/>
    <property type="match status" value="1"/>
</dbReference>
<dbReference type="InterPro" id="IPR042111">
    <property type="entry name" value="Adenylosuccinate_synth_dom3"/>
</dbReference>
<dbReference type="Gene3D" id="1.10.300.10">
    <property type="entry name" value="Adenylosuccinate Synthetase, subunit A, domain 2"/>
    <property type="match status" value="1"/>
</dbReference>
<comment type="similarity">
    <text evidence="8">Belongs to the adenylosuccinate synthetase family.</text>
</comment>
<feature type="active site" description="Proton donor" evidence="8">
    <location>
        <position position="88"/>
    </location>
</feature>
<keyword evidence="11" id="KW-1185">Reference proteome</keyword>
<evidence type="ECO:0000256" key="2">
    <source>
        <dbReference type="ARBA" id="ARBA00022598"/>
    </source>
</evidence>
<keyword evidence="3 8" id="KW-0479">Metal-binding</keyword>
<dbReference type="InterPro" id="IPR042109">
    <property type="entry name" value="Adenylosuccinate_synth_dom1"/>
</dbReference>
<dbReference type="GO" id="GO:0005525">
    <property type="term" value="F:GTP binding"/>
    <property type="evidence" value="ECO:0007669"/>
    <property type="project" value="UniProtKB-UniRule"/>
</dbReference>
<dbReference type="NCBIfam" id="TIGR00730">
    <property type="entry name" value="Rossman fold protein, TIGR00730 family"/>
    <property type="match status" value="1"/>
</dbReference>
<feature type="binding site" description="in other chain" evidence="8">
    <location>
        <position position="183"/>
    </location>
    <ligand>
        <name>IMP</name>
        <dbReference type="ChEBI" id="CHEBI:58053"/>
        <note>ligand shared between dimeric partners</note>
    </ligand>
</feature>
<dbReference type="SUPFAM" id="SSF52540">
    <property type="entry name" value="P-loop containing nucleoside triphosphate hydrolases"/>
    <property type="match status" value="1"/>
</dbReference>
<keyword evidence="2 8" id="KW-0436">Ligase</keyword>
<feature type="binding site" description="in other chain" evidence="8">
    <location>
        <position position="270"/>
    </location>
    <ligand>
        <name>IMP</name>
        <dbReference type="ChEBI" id="CHEBI:58053"/>
        <note>ligand shared between dimeric partners</note>
    </ligand>
</feature>
<organism evidence="10 11">
    <name type="scientific">Bailinhaonella thermotolerans</name>
    <dbReference type="NCBI Taxonomy" id="1070861"/>
    <lineage>
        <taxon>Bacteria</taxon>
        <taxon>Bacillati</taxon>
        <taxon>Actinomycetota</taxon>
        <taxon>Actinomycetes</taxon>
        <taxon>Streptosporangiales</taxon>
        <taxon>Streptosporangiaceae</taxon>
        <taxon>Bailinhaonella</taxon>
    </lineage>
</organism>
<comment type="caution">
    <text evidence="10">The sequence shown here is derived from an EMBL/GenBank/DDBJ whole genome shotgun (WGS) entry which is preliminary data.</text>
</comment>
<dbReference type="FunFam" id="3.90.170.10:FF:000001">
    <property type="entry name" value="Adenylosuccinate synthetase"/>
    <property type="match status" value="1"/>
</dbReference>
<feature type="binding site" evidence="8">
    <location>
        <begin position="345"/>
        <end position="351"/>
    </location>
    <ligand>
        <name>substrate</name>
    </ligand>
</feature>
<feature type="binding site" evidence="8">
    <location>
        <position position="60"/>
    </location>
    <ligand>
        <name>Mg(2+)</name>
        <dbReference type="ChEBI" id="CHEBI:18420"/>
    </ligand>
</feature>
<feature type="binding site" description="in other chain" evidence="8">
    <location>
        <position position="285"/>
    </location>
    <ligand>
        <name>IMP</name>
        <dbReference type="ChEBI" id="CHEBI:58053"/>
        <note>ligand shared between dimeric partners</note>
    </ligand>
</feature>
<dbReference type="GO" id="GO:0044208">
    <property type="term" value="P:'de novo' AMP biosynthetic process"/>
    <property type="evidence" value="ECO:0007669"/>
    <property type="project" value="UniProtKB-UniRule"/>
</dbReference>
<proteinExistence type="inferred from homology"/>
<dbReference type="EMBL" id="QZEY01000026">
    <property type="protein sequence ID" value="RJL21226.1"/>
    <property type="molecule type" value="Genomic_DNA"/>
</dbReference>
<dbReference type="GO" id="GO:0009691">
    <property type="term" value="P:cytokinin biosynthetic process"/>
    <property type="evidence" value="ECO:0007669"/>
    <property type="project" value="InterPro"/>
</dbReference>
<comment type="pathway">
    <text evidence="8">Purine metabolism; AMP biosynthesis via de novo pathway; AMP from IMP: step 1/2.</text>
</comment>
<dbReference type="InterPro" id="IPR031100">
    <property type="entry name" value="LOG_fam"/>
</dbReference>
<dbReference type="InterPro" id="IPR042110">
    <property type="entry name" value="Adenylosuccinate_synth_dom2"/>
</dbReference>
<dbReference type="GO" id="GO:0004019">
    <property type="term" value="F:adenylosuccinate synthase activity"/>
    <property type="evidence" value="ECO:0007669"/>
    <property type="project" value="UniProtKB-UniRule"/>
</dbReference>
<gene>
    <name evidence="8" type="primary">purA</name>
    <name evidence="10" type="ORF">D5H75_37810</name>
</gene>
<evidence type="ECO:0000256" key="8">
    <source>
        <dbReference type="HAMAP-Rule" id="MF_00011"/>
    </source>
</evidence>
<evidence type="ECO:0000256" key="6">
    <source>
        <dbReference type="ARBA" id="ARBA00022842"/>
    </source>
</evidence>
<evidence type="ECO:0000313" key="11">
    <source>
        <dbReference type="Proteomes" id="UP000265768"/>
    </source>
</evidence>
<feature type="binding site" evidence="8">
    <location>
        <begin position="87"/>
        <end position="89"/>
    </location>
    <ligand>
        <name>GTP</name>
        <dbReference type="ChEBI" id="CHEBI:37565"/>
    </ligand>
</feature>
<keyword evidence="8" id="KW-0963">Cytoplasm</keyword>
<keyword evidence="4 8" id="KW-0547">Nucleotide-binding</keyword>
<feature type="binding site" evidence="8">
    <location>
        <position position="87"/>
    </location>
    <ligand>
        <name>Mg(2+)</name>
        <dbReference type="ChEBI" id="CHEBI:18420"/>
    </ligand>
</feature>
<dbReference type="GO" id="GO:0005737">
    <property type="term" value="C:cytoplasm"/>
    <property type="evidence" value="ECO:0007669"/>
    <property type="project" value="UniProtKB-SubCell"/>
</dbReference>
<protein>
    <recommendedName>
        <fullName evidence="8">Adenylosuccinate synthetase</fullName>
        <shortName evidence="8">AMPSase</shortName>
        <shortName evidence="8">AdSS</shortName>
        <ecNumber evidence="8">6.3.4.4</ecNumber>
    </recommendedName>
    <alternativeName>
        <fullName evidence="8">IMP--aspartate ligase</fullName>
    </alternativeName>
</protein>
<comment type="catalytic activity">
    <reaction evidence="8">
        <text>IMP + L-aspartate + GTP = N(6)-(1,2-dicarboxyethyl)-AMP + GDP + phosphate + 2 H(+)</text>
        <dbReference type="Rhea" id="RHEA:15753"/>
        <dbReference type="ChEBI" id="CHEBI:15378"/>
        <dbReference type="ChEBI" id="CHEBI:29991"/>
        <dbReference type="ChEBI" id="CHEBI:37565"/>
        <dbReference type="ChEBI" id="CHEBI:43474"/>
        <dbReference type="ChEBI" id="CHEBI:57567"/>
        <dbReference type="ChEBI" id="CHEBI:58053"/>
        <dbReference type="ChEBI" id="CHEBI:58189"/>
        <dbReference type="EC" id="6.3.4.4"/>
    </reaction>
</comment>
<dbReference type="Gene3D" id="3.90.170.10">
    <property type="entry name" value="Adenylosuccinate Synthetase, subunit A, domain 3"/>
    <property type="match status" value="1"/>
</dbReference>
<keyword evidence="5 8" id="KW-0658">Purine biosynthesis</keyword>
<dbReference type="GO" id="GO:0000287">
    <property type="term" value="F:magnesium ion binding"/>
    <property type="evidence" value="ECO:0007669"/>
    <property type="project" value="UniProtKB-UniRule"/>
</dbReference>
<dbReference type="PANTHER" id="PTHR11846">
    <property type="entry name" value="ADENYLOSUCCINATE SYNTHETASE"/>
    <property type="match status" value="1"/>
</dbReference>
<dbReference type="Proteomes" id="UP000265768">
    <property type="component" value="Unassembled WGS sequence"/>
</dbReference>
<comment type="subunit">
    <text evidence="1 8">Homodimer.</text>
</comment>
<feature type="region of interest" description="Disordered" evidence="9">
    <location>
        <begin position="685"/>
        <end position="731"/>
    </location>
</feature>
<comment type="subcellular location">
    <subcellularLocation>
        <location evidence="8">Cytoplasm</location>
    </subcellularLocation>
</comment>
<dbReference type="Pfam" id="PF00709">
    <property type="entry name" value="Adenylsucc_synt"/>
    <property type="match status" value="1"/>
</dbReference>
<dbReference type="InterPro" id="IPR005269">
    <property type="entry name" value="LOG"/>
</dbReference>
<dbReference type="Pfam" id="PF03641">
    <property type="entry name" value="Lysine_decarbox"/>
    <property type="match status" value="1"/>
</dbReference>
<dbReference type="CDD" id="cd03108">
    <property type="entry name" value="AdSS"/>
    <property type="match status" value="1"/>
</dbReference>
<keyword evidence="7 8" id="KW-0342">GTP-binding</keyword>
<evidence type="ECO:0000313" key="10">
    <source>
        <dbReference type="EMBL" id="RJL21226.1"/>
    </source>
</evidence>
<dbReference type="GO" id="GO:0016787">
    <property type="term" value="F:hydrolase activity"/>
    <property type="evidence" value="ECO:0007669"/>
    <property type="project" value="InterPro"/>
</dbReference>
<feature type="compositionally biased region" description="Low complexity" evidence="9">
    <location>
        <begin position="713"/>
        <end position="731"/>
    </location>
</feature>
<dbReference type="SMART" id="SM00788">
    <property type="entry name" value="Adenylsucc_synt"/>
    <property type="match status" value="1"/>
</dbReference>
<dbReference type="HAMAP" id="MF_00011">
    <property type="entry name" value="Adenylosucc_synth"/>
    <property type="match status" value="1"/>
</dbReference>
<feature type="region of interest" description="Disordered" evidence="9">
    <location>
        <begin position="25"/>
        <end position="47"/>
    </location>
</feature>
<dbReference type="Gene3D" id="3.40.440.10">
    <property type="entry name" value="Adenylosuccinate Synthetase, subunit A, domain 1"/>
    <property type="match status" value="1"/>
</dbReference>
<feature type="binding site" evidence="8">
    <location>
        <begin position="459"/>
        <end position="461"/>
    </location>
    <ligand>
        <name>GTP</name>
        <dbReference type="ChEBI" id="CHEBI:37565"/>
    </ligand>
</feature>
<dbReference type="InterPro" id="IPR001114">
    <property type="entry name" value="Adenylosuccinate_synthetase"/>
</dbReference>
<feature type="active site" description="Proton acceptor" evidence="8">
    <location>
        <position position="60"/>
    </location>
</feature>
<name>A0A3A4A1K9_9ACTN</name>
<evidence type="ECO:0000256" key="7">
    <source>
        <dbReference type="ARBA" id="ARBA00023134"/>
    </source>
</evidence>
<feature type="binding site" description="in other chain" evidence="8">
    <location>
        <position position="349"/>
    </location>
    <ligand>
        <name>IMP</name>
        <dbReference type="ChEBI" id="CHEBI:58053"/>
        <note>ligand shared between dimeric partners</note>
    </ligand>
</feature>
<sequence>MKAHASDFDGAAENARRLLDLARASRERQREKALTPLPPPKAGLSGPGPITWIGDLQQGDGGKGAMVDRLAPHHDLVVRVQGGDNAGHTVVFRDASGRRTVLKNHLIPSGMRHRDVVGVIGNGVLVNPATLAGELEDFRGLGVDLHGRLLLSDRAHLVMPLHQKADALQEGSQRGIGEAIGTTRRGIGPANVSKHNRTGIRVRDLTDMDLVRRRLRLNTDLFGLPASYAEDDYRWLHTHRDLLMSLATDTAALLTAAADAGYGLLFEGAQGPLIDIDHGIYPYVTTCPTAFHAVPMGTGVDAGRVQHRIAVLKAYQTMVGNGPFVTEDTGRLGTHLRERGAETGTTTGRPRRCGWLDLVHAHWSVSVNRPTSIVLTKLDVLDGLGEIGVCVGYQRGIETSAPFRPEVDYLRGCAPVLAFLPGWPAPVSRTKDFSELPAELKAFVRFIANYLEVPVSGVSVGPDADDLIAVPGEELAQIQAASSAGSAAAPAAVDVSPRSPGSAAPTARLAIFCGAGAGTDQHQRELATRIGEACARRGIGIVYGAGGVGMMGALSDAALSAGGFVTGVIPRALMDREYGRLDLPDLRVVATMHERKQLMYQLADGILVLPGGYGTLDELFEAVTWTQLGLHDKPIVLLGASGYFDSLAGLLDHMLRAGFISEADRRLIRHASTVEEALALLPPENPLILPGQGGPERATSAPGTASPPPTIPSAPQETGAARAPAPQPGAS</sequence>
<evidence type="ECO:0000256" key="9">
    <source>
        <dbReference type="SAM" id="MobiDB-lite"/>
    </source>
</evidence>
<reference evidence="10 11" key="1">
    <citation type="submission" date="2018-09" db="EMBL/GenBank/DDBJ databases">
        <title>YIM 75507 draft genome.</title>
        <authorList>
            <person name="Tang S."/>
            <person name="Feng Y."/>
        </authorList>
    </citation>
    <scope>NUCLEOTIDE SEQUENCE [LARGE SCALE GENOMIC DNA]</scope>
    <source>
        <strain evidence="10 11">YIM 75507</strain>
    </source>
</reference>
<evidence type="ECO:0000256" key="4">
    <source>
        <dbReference type="ARBA" id="ARBA00022741"/>
    </source>
</evidence>
<dbReference type="PANTHER" id="PTHR11846:SF0">
    <property type="entry name" value="ADENYLOSUCCINATE SYNTHETASE"/>
    <property type="match status" value="1"/>
</dbReference>
<comment type="cofactor">
    <cofactor evidence="8">
        <name>Mg(2+)</name>
        <dbReference type="ChEBI" id="CHEBI:18420"/>
    </cofactor>
    <text evidence="8">Binds 1 Mg(2+) ion per subunit.</text>
</comment>
<dbReference type="InterPro" id="IPR027417">
    <property type="entry name" value="P-loop_NTPase"/>
</dbReference>
<dbReference type="UniPathway" id="UPA00075">
    <property type="reaction ID" value="UER00335"/>
</dbReference>
<feature type="binding site" evidence="8">
    <location>
        <position position="351"/>
    </location>
    <ligand>
        <name>GTP</name>
        <dbReference type="ChEBI" id="CHEBI:37565"/>
    </ligand>
</feature>
<evidence type="ECO:0000256" key="5">
    <source>
        <dbReference type="ARBA" id="ARBA00022755"/>
    </source>
</evidence>
<dbReference type="OrthoDB" id="9807553at2"/>
<dbReference type="EC" id="6.3.4.4" evidence="8"/>